<evidence type="ECO:0000256" key="1">
    <source>
        <dbReference type="SAM" id="SignalP"/>
    </source>
</evidence>
<dbReference type="NCBIfam" id="NF047558">
    <property type="entry name" value="TPR_END_plus"/>
    <property type="match status" value="1"/>
</dbReference>
<evidence type="ECO:0008006" key="4">
    <source>
        <dbReference type="Google" id="ProtNLM"/>
    </source>
</evidence>
<dbReference type="InterPro" id="IPR046732">
    <property type="entry name" value="DUF6624"/>
</dbReference>
<sequence>MKRTLLTAILCASMAFAASAQSISEATAKYDAKAYKASGETYEKAFAQGKGNASDHYNAACSWALAGNKAKAFANLNKAVALGWDNVGHLKQDTDLSSLHTDKRWNQLVGELEKKVAAQEAKYDKPLKAQLEQILKTDQGVRQEYQAVTSKYSINSEEVKQAIQKMIATDEENKKQVTGIIDAHGWPGKSMVGKQASLAAFLVIQHSDKETMEKYLPQLREAAAKGEAEKSQLALMEDRVLMNNGKLQIYGSQLNVNNETGQPELYKIADEANVNKRREEMGLEPLEDYLKRFGIDYKVPQASKNE</sequence>
<evidence type="ECO:0000313" key="2">
    <source>
        <dbReference type="EMBL" id="RIJ36728.1"/>
    </source>
</evidence>
<keyword evidence="1" id="KW-0732">Signal</keyword>
<dbReference type="EMBL" id="QWGE01000004">
    <property type="protein sequence ID" value="RIJ36728.1"/>
    <property type="molecule type" value="Genomic_DNA"/>
</dbReference>
<gene>
    <name evidence="2" type="ORF">D1627_12890</name>
</gene>
<evidence type="ECO:0000313" key="3">
    <source>
        <dbReference type="Proteomes" id="UP000266005"/>
    </source>
</evidence>
<proteinExistence type="predicted"/>
<organism evidence="2 3">
    <name type="scientific">Pontibacter oryzae</name>
    <dbReference type="NCBI Taxonomy" id="2304593"/>
    <lineage>
        <taxon>Bacteria</taxon>
        <taxon>Pseudomonadati</taxon>
        <taxon>Bacteroidota</taxon>
        <taxon>Cytophagia</taxon>
        <taxon>Cytophagales</taxon>
        <taxon>Hymenobacteraceae</taxon>
        <taxon>Pontibacter</taxon>
    </lineage>
</organism>
<feature type="signal peptide" evidence="1">
    <location>
        <begin position="1"/>
        <end position="17"/>
    </location>
</feature>
<dbReference type="Pfam" id="PF20329">
    <property type="entry name" value="DUF6624"/>
    <property type="match status" value="1"/>
</dbReference>
<dbReference type="RefSeq" id="WP_119432675.1">
    <property type="nucleotide sequence ID" value="NZ_QWGE01000004.1"/>
</dbReference>
<comment type="caution">
    <text evidence="2">The sequence shown here is derived from an EMBL/GenBank/DDBJ whole genome shotgun (WGS) entry which is preliminary data.</text>
</comment>
<dbReference type="OrthoDB" id="1164858at2"/>
<name>A0A399S0A9_9BACT</name>
<dbReference type="Proteomes" id="UP000266005">
    <property type="component" value="Unassembled WGS sequence"/>
</dbReference>
<feature type="chain" id="PRO_5017266164" description="Tetratricopeptide repeat protein" evidence="1">
    <location>
        <begin position="18"/>
        <end position="306"/>
    </location>
</feature>
<accession>A0A399S0A9</accession>
<dbReference type="AlphaFoldDB" id="A0A399S0A9"/>
<keyword evidence="3" id="KW-1185">Reference proteome</keyword>
<protein>
    <recommendedName>
        <fullName evidence="4">Tetratricopeptide repeat protein</fullName>
    </recommendedName>
</protein>
<reference evidence="3" key="1">
    <citation type="submission" date="2018-08" db="EMBL/GenBank/DDBJ databases">
        <title>Mucilaginibacter sp. MYSH2.</title>
        <authorList>
            <person name="Seo T."/>
        </authorList>
    </citation>
    <scope>NUCLEOTIDE SEQUENCE [LARGE SCALE GENOMIC DNA]</scope>
    <source>
        <strain evidence="3">KIRAN</strain>
    </source>
</reference>